<proteinExistence type="inferred from homology"/>
<evidence type="ECO:0000256" key="5">
    <source>
        <dbReference type="SAM" id="MobiDB-lite"/>
    </source>
</evidence>
<feature type="non-terminal residue" evidence="7">
    <location>
        <position position="170"/>
    </location>
</feature>
<gene>
    <name evidence="7" type="ORF">OESDEN_23884</name>
</gene>
<reference evidence="7 8" key="1">
    <citation type="submission" date="2014-03" db="EMBL/GenBank/DDBJ databases">
        <title>Draft genome of the hookworm Oesophagostomum dentatum.</title>
        <authorList>
            <person name="Mitreva M."/>
        </authorList>
    </citation>
    <scope>NUCLEOTIDE SEQUENCE [LARGE SCALE GENOMIC DNA]</scope>
    <source>
        <strain evidence="7 8">OD-Hann</strain>
    </source>
</reference>
<comment type="similarity">
    <text evidence="4">Belongs to the ubiquitin-conjugating enzyme family.</text>
</comment>
<evidence type="ECO:0000256" key="3">
    <source>
        <dbReference type="PROSITE-ProRule" id="PRU10133"/>
    </source>
</evidence>
<dbReference type="PROSITE" id="PS50127">
    <property type="entry name" value="UBC_2"/>
    <property type="match status" value="1"/>
</dbReference>
<dbReference type="InterPro" id="IPR050113">
    <property type="entry name" value="Ub_conjugating_enzyme"/>
</dbReference>
<dbReference type="PANTHER" id="PTHR24067">
    <property type="entry name" value="UBIQUITIN-CONJUGATING ENZYME E2"/>
    <property type="match status" value="1"/>
</dbReference>
<dbReference type="GO" id="GO:0005524">
    <property type="term" value="F:ATP binding"/>
    <property type="evidence" value="ECO:0007669"/>
    <property type="project" value="UniProtKB-UniRule"/>
</dbReference>
<keyword evidence="7" id="KW-0436">Ligase</keyword>
<dbReference type="PROSITE" id="PS00183">
    <property type="entry name" value="UBC_1"/>
    <property type="match status" value="1"/>
</dbReference>
<dbReference type="Pfam" id="PF00179">
    <property type="entry name" value="UQ_con"/>
    <property type="match status" value="1"/>
</dbReference>
<feature type="active site" description="Glycyl thioester intermediate" evidence="3">
    <location>
        <position position="149"/>
    </location>
</feature>
<dbReference type="Proteomes" id="UP000053660">
    <property type="component" value="Unassembled WGS sequence"/>
</dbReference>
<accession>A0A0B1RXY5</accession>
<dbReference type="InterPro" id="IPR023313">
    <property type="entry name" value="UBQ-conjugating_AS"/>
</dbReference>
<evidence type="ECO:0000313" key="7">
    <source>
        <dbReference type="EMBL" id="KHJ76496.1"/>
    </source>
</evidence>
<keyword evidence="1" id="KW-0808">Transferase</keyword>
<feature type="region of interest" description="Disordered" evidence="5">
    <location>
        <begin position="1"/>
        <end position="40"/>
    </location>
</feature>
<evidence type="ECO:0000256" key="4">
    <source>
        <dbReference type="RuleBase" id="RU362109"/>
    </source>
</evidence>
<dbReference type="Gene3D" id="3.10.110.10">
    <property type="entry name" value="Ubiquitin Conjugating Enzyme"/>
    <property type="match status" value="1"/>
</dbReference>
<evidence type="ECO:0000256" key="1">
    <source>
        <dbReference type="ARBA" id="ARBA00022679"/>
    </source>
</evidence>
<dbReference type="CDD" id="cd00195">
    <property type="entry name" value="UBCc_UEV"/>
    <property type="match status" value="1"/>
</dbReference>
<keyword evidence="4" id="KW-0067">ATP-binding</keyword>
<dbReference type="OrthoDB" id="7851174at2759"/>
<evidence type="ECO:0000313" key="8">
    <source>
        <dbReference type="Proteomes" id="UP000053660"/>
    </source>
</evidence>
<feature type="compositionally biased region" description="Pro residues" evidence="5">
    <location>
        <begin position="25"/>
        <end position="40"/>
    </location>
</feature>
<keyword evidence="8" id="KW-1185">Reference proteome</keyword>
<organism evidence="7 8">
    <name type="scientific">Oesophagostomum dentatum</name>
    <name type="common">Nodular worm</name>
    <dbReference type="NCBI Taxonomy" id="61180"/>
    <lineage>
        <taxon>Eukaryota</taxon>
        <taxon>Metazoa</taxon>
        <taxon>Ecdysozoa</taxon>
        <taxon>Nematoda</taxon>
        <taxon>Chromadorea</taxon>
        <taxon>Rhabditida</taxon>
        <taxon>Rhabditina</taxon>
        <taxon>Rhabditomorpha</taxon>
        <taxon>Strongyloidea</taxon>
        <taxon>Strongylidae</taxon>
        <taxon>Oesophagostomum</taxon>
    </lineage>
</organism>
<feature type="compositionally biased region" description="Low complexity" evidence="5">
    <location>
        <begin position="1"/>
        <end position="24"/>
    </location>
</feature>
<dbReference type="EMBL" id="KN611697">
    <property type="protein sequence ID" value="KHJ76496.1"/>
    <property type="molecule type" value="Genomic_DNA"/>
</dbReference>
<dbReference type="GO" id="GO:0016740">
    <property type="term" value="F:transferase activity"/>
    <property type="evidence" value="ECO:0007669"/>
    <property type="project" value="UniProtKB-KW"/>
</dbReference>
<protein>
    <submittedName>
        <fullName evidence="7">Ubiquitin--protein ligase</fullName>
    </submittedName>
</protein>
<feature type="domain" description="UBC core" evidence="6">
    <location>
        <begin position="65"/>
        <end position="170"/>
    </location>
</feature>
<dbReference type="GO" id="GO:0032446">
    <property type="term" value="P:protein modification by small protein conjugation"/>
    <property type="evidence" value="ECO:0007669"/>
    <property type="project" value="UniProtKB-ARBA"/>
</dbReference>
<keyword evidence="2 4" id="KW-0833">Ubl conjugation pathway</keyword>
<dbReference type="AlphaFoldDB" id="A0A0B1RXY5"/>
<keyword evidence="4" id="KW-0547">Nucleotide-binding</keyword>
<sequence length="170" mass="18457">MLSVDLDSTQASSSSSGESANSVPVPTPSPPRTSPRPPTPVRRILRRKIGVAGSRSALCQDDRTELFTRLVNEEIEIQTNAPPGCYAAPKSGDLLLWTAVIEGPAGTPYEGGTFFCNIHITTRYPLAPPKVEFLTRIYHCNVNAQGDVCLDMLNDKWKPTMSVNTVLMAV</sequence>
<dbReference type="InterPro" id="IPR000608">
    <property type="entry name" value="UBC"/>
</dbReference>
<dbReference type="SUPFAM" id="SSF54495">
    <property type="entry name" value="UBC-like"/>
    <property type="match status" value="1"/>
</dbReference>
<dbReference type="SMART" id="SM00212">
    <property type="entry name" value="UBCc"/>
    <property type="match status" value="1"/>
</dbReference>
<name>A0A0B1RXY5_OESDE</name>
<evidence type="ECO:0000256" key="2">
    <source>
        <dbReference type="ARBA" id="ARBA00022786"/>
    </source>
</evidence>
<evidence type="ECO:0000259" key="6">
    <source>
        <dbReference type="PROSITE" id="PS50127"/>
    </source>
</evidence>
<dbReference type="GO" id="GO:0016874">
    <property type="term" value="F:ligase activity"/>
    <property type="evidence" value="ECO:0007669"/>
    <property type="project" value="UniProtKB-KW"/>
</dbReference>
<dbReference type="InterPro" id="IPR016135">
    <property type="entry name" value="UBQ-conjugating_enzyme/RWD"/>
</dbReference>